<evidence type="ECO:0000313" key="3">
    <source>
        <dbReference type="Proteomes" id="UP000681027"/>
    </source>
</evidence>
<dbReference type="InterPro" id="IPR000160">
    <property type="entry name" value="GGDEF_dom"/>
</dbReference>
<dbReference type="CDD" id="cd01949">
    <property type="entry name" value="GGDEF"/>
    <property type="match status" value="1"/>
</dbReference>
<reference evidence="2 3" key="1">
    <citation type="submission" date="2021-05" db="EMBL/GenBank/DDBJ databases">
        <title>Novel Bacillus species.</title>
        <authorList>
            <person name="Liu G."/>
        </authorList>
    </citation>
    <scope>NUCLEOTIDE SEQUENCE [LARGE SCALE GENOMIC DNA]</scope>
    <source>
        <strain evidence="2 3">FJAT-49705</strain>
    </source>
</reference>
<comment type="caution">
    <text evidence="2">The sequence shown here is derived from an EMBL/GenBank/DDBJ whole genome shotgun (WGS) entry which is preliminary data.</text>
</comment>
<dbReference type="SMART" id="SM00065">
    <property type="entry name" value="GAF"/>
    <property type="match status" value="1"/>
</dbReference>
<dbReference type="PANTHER" id="PTHR45138">
    <property type="entry name" value="REGULATORY COMPONENTS OF SENSORY TRANSDUCTION SYSTEM"/>
    <property type="match status" value="1"/>
</dbReference>
<dbReference type="NCBIfam" id="TIGR00254">
    <property type="entry name" value="GGDEF"/>
    <property type="match status" value="1"/>
</dbReference>
<dbReference type="SMART" id="SM00267">
    <property type="entry name" value="GGDEF"/>
    <property type="match status" value="1"/>
</dbReference>
<dbReference type="Gene3D" id="3.30.450.40">
    <property type="match status" value="1"/>
</dbReference>
<feature type="domain" description="GGDEF" evidence="1">
    <location>
        <begin position="263"/>
        <end position="394"/>
    </location>
</feature>
<dbReference type="InterPro" id="IPR029016">
    <property type="entry name" value="GAF-like_dom_sf"/>
</dbReference>
<evidence type="ECO:0000259" key="1">
    <source>
        <dbReference type="PROSITE" id="PS50887"/>
    </source>
</evidence>
<accession>A0ABS5NYM6</accession>
<gene>
    <name evidence="2" type="ORF">KHA94_22845</name>
</gene>
<dbReference type="InterPro" id="IPR043128">
    <property type="entry name" value="Rev_trsase/Diguanyl_cyclase"/>
</dbReference>
<sequence>MANMKGIRYIVRIIDQLLKKIGTEKDILSNENYLEIERNIEYPEDREVIDSLLLELQVINDQIENMRWLNQHYKILHEFAQVCSKTLNEEILLKKAYDMVSQVMSTDSFYMALYNEEKQKIHFLIMVENGQIYPNRIVDMGDNYTSKVIETREIIHLKKEAQAYESKAKFGVKETRSCIFVPVIIDDHVRGVISAQSFSDFAYRKEHEELLQIIGSQVINSIGTARLYEKIFLMSRTDELTGLKNHRAFHEDLAKLMNEKVQEKMTLMMIDSDHLKRINDNFGHDTGDLYLKILANGIKSVCHDQIVGYRYAGDEFMLIIQSPSDVESIYEKLFEFYRKNPIKVSNNEIPISVSVGVAMYPEHGRTVDELKKSVDQVLYKAKQQGGNQIVIVNK</sequence>
<dbReference type="PANTHER" id="PTHR45138:SF9">
    <property type="entry name" value="DIGUANYLATE CYCLASE DGCM-RELATED"/>
    <property type="match status" value="1"/>
</dbReference>
<dbReference type="SUPFAM" id="SSF55073">
    <property type="entry name" value="Nucleotide cyclase"/>
    <property type="match status" value="1"/>
</dbReference>
<proteinExistence type="predicted"/>
<dbReference type="Pfam" id="PF00990">
    <property type="entry name" value="GGDEF"/>
    <property type="match status" value="1"/>
</dbReference>
<dbReference type="PROSITE" id="PS50887">
    <property type="entry name" value="GGDEF"/>
    <property type="match status" value="1"/>
</dbReference>
<dbReference type="Proteomes" id="UP000681027">
    <property type="component" value="Unassembled WGS sequence"/>
</dbReference>
<name>A0ABS5NYM6_9BACI</name>
<dbReference type="SUPFAM" id="SSF55781">
    <property type="entry name" value="GAF domain-like"/>
    <property type="match status" value="1"/>
</dbReference>
<dbReference type="RefSeq" id="WP_213104400.1">
    <property type="nucleotide sequence ID" value="NZ_JAGYPM010000007.1"/>
</dbReference>
<dbReference type="InterPro" id="IPR050469">
    <property type="entry name" value="Diguanylate_Cyclase"/>
</dbReference>
<evidence type="ECO:0000313" key="2">
    <source>
        <dbReference type="EMBL" id="MBS4192956.1"/>
    </source>
</evidence>
<dbReference type="InterPro" id="IPR003018">
    <property type="entry name" value="GAF"/>
</dbReference>
<keyword evidence="3" id="KW-1185">Reference proteome</keyword>
<protein>
    <submittedName>
        <fullName evidence="2">Sensor domain-containing diguanylate cyclase</fullName>
    </submittedName>
</protein>
<dbReference type="Gene3D" id="3.30.70.270">
    <property type="match status" value="1"/>
</dbReference>
<dbReference type="InterPro" id="IPR029787">
    <property type="entry name" value="Nucleotide_cyclase"/>
</dbReference>
<dbReference type="Pfam" id="PF13492">
    <property type="entry name" value="GAF_3"/>
    <property type="match status" value="1"/>
</dbReference>
<organism evidence="2 3">
    <name type="scientific">Cytobacillus citreus</name>
    <dbReference type="NCBI Taxonomy" id="2833586"/>
    <lineage>
        <taxon>Bacteria</taxon>
        <taxon>Bacillati</taxon>
        <taxon>Bacillota</taxon>
        <taxon>Bacilli</taxon>
        <taxon>Bacillales</taxon>
        <taxon>Bacillaceae</taxon>
        <taxon>Cytobacillus</taxon>
    </lineage>
</organism>
<dbReference type="EMBL" id="JAGYPM010000007">
    <property type="protein sequence ID" value="MBS4192956.1"/>
    <property type="molecule type" value="Genomic_DNA"/>
</dbReference>